<dbReference type="Gene3D" id="3.30.565.10">
    <property type="entry name" value="Histidine kinase-like ATPase, C-terminal domain"/>
    <property type="match status" value="1"/>
</dbReference>
<keyword evidence="3" id="KW-0597">Phosphoprotein</keyword>
<reference evidence="8 9" key="1">
    <citation type="submission" date="2019-06" db="EMBL/GenBank/DDBJ databases">
        <title>Sequencing the genomes of 1000 actinobacteria strains.</title>
        <authorList>
            <person name="Klenk H.-P."/>
        </authorList>
    </citation>
    <scope>NUCLEOTIDE SEQUENCE [LARGE SCALE GENOMIC DNA]</scope>
    <source>
        <strain evidence="8 9">DSM 43186</strain>
    </source>
</reference>
<evidence type="ECO:0000259" key="7">
    <source>
        <dbReference type="SMART" id="SM00387"/>
    </source>
</evidence>
<evidence type="ECO:0000313" key="9">
    <source>
        <dbReference type="Proteomes" id="UP000319213"/>
    </source>
</evidence>
<keyword evidence="5 8" id="KW-0418">Kinase</keyword>
<dbReference type="PANTHER" id="PTHR45436:SF5">
    <property type="entry name" value="SENSOR HISTIDINE KINASE TRCS"/>
    <property type="match status" value="1"/>
</dbReference>
<dbReference type="Pfam" id="PF02518">
    <property type="entry name" value="HATPase_c"/>
    <property type="match status" value="1"/>
</dbReference>
<organism evidence="8 9">
    <name type="scientific">Thermopolyspora flexuosa</name>
    <dbReference type="NCBI Taxonomy" id="103836"/>
    <lineage>
        <taxon>Bacteria</taxon>
        <taxon>Bacillati</taxon>
        <taxon>Actinomycetota</taxon>
        <taxon>Actinomycetes</taxon>
        <taxon>Streptosporangiales</taxon>
        <taxon>Streptosporangiaceae</taxon>
        <taxon>Thermopolyspora</taxon>
    </lineage>
</organism>
<comment type="catalytic activity">
    <reaction evidence="1">
        <text>ATP + protein L-histidine = ADP + protein N-phospho-L-histidine.</text>
        <dbReference type="EC" id="2.7.13.3"/>
    </reaction>
</comment>
<dbReference type="InterPro" id="IPR003594">
    <property type="entry name" value="HATPase_dom"/>
</dbReference>
<dbReference type="Proteomes" id="UP000319213">
    <property type="component" value="Unassembled WGS sequence"/>
</dbReference>
<keyword evidence="9" id="KW-1185">Reference proteome</keyword>
<feature type="domain" description="Histidine kinase/HSP90-like ATPase" evidence="7">
    <location>
        <begin position="519"/>
        <end position="629"/>
    </location>
</feature>
<keyword evidence="4" id="KW-0808">Transferase</keyword>
<comment type="caution">
    <text evidence="8">The sequence shown here is derived from an EMBL/GenBank/DDBJ whole genome shotgun (WGS) entry which is preliminary data.</text>
</comment>
<evidence type="ECO:0000313" key="8">
    <source>
        <dbReference type="EMBL" id="TQM77329.1"/>
    </source>
</evidence>
<dbReference type="GO" id="GO:0000160">
    <property type="term" value="P:phosphorelay signal transduction system"/>
    <property type="evidence" value="ECO:0007669"/>
    <property type="project" value="TreeGrafter"/>
</dbReference>
<feature type="region of interest" description="Disordered" evidence="6">
    <location>
        <begin position="682"/>
        <end position="793"/>
    </location>
</feature>
<evidence type="ECO:0000256" key="4">
    <source>
        <dbReference type="ARBA" id="ARBA00022679"/>
    </source>
</evidence>
<dbReference type="PANTHER" id="PTHR45436">
    <property type="entry name" value="SENSOR HISTIDINE KINASE YKOH"/>
    <property type="match status" value="1"/>
</dbReference>
<dbReference type="EMBL" id="VFPQ01000001">
    <property type="protein sequence ID" value="TQM77329.1"/>
    <property type="molecule type" value="Genomic_DNA"/>
</dbReference>
<sequence>MAGRKRSIRFRLLTILLVPVVSLVAIWGFAATVTVSRGLDMLRINKVFDNVVMPLRGLISSLQEERLLSLVVLGSRHGSLTESAQLHQQRAVTNQAMANLERLALAPDVQEATPPLMRWQLNELRDQLKWLSDIRSRVDGGLFTRLQTLEAYSTIIEDAQRVNDKLLIVPDLEVIDQVKAATMLSRSREALSQQAALIAGIVAANRMTGEERTAFQQLITQRNILYGLAFQQFDAELQQPYLELQNSETYTAFEAVERRVAKSVRIERELPAESRTWRATTDALVQRFDRLSLATNRTLSARAVPAATEIFTQIGITAVLGVVALGLSFFISMRFGRRIADELVQLQQSALQLAQERLPRIVERLRRGEDVDTESETETLVTSDVKEIDRVGEAFTMVQRTAIEAAVGQAELRKGVGKVFLNLARRNQSLLHRQLQMLDRLERKVEDPDILEGLFAVDHLTTRMRRHAEGLIILSGSNPARGWRNPVQFIDVVRAAVEEVEDYLRVNITVPQGPALIGSAVTDVVHLVAELVENATIFSPPKTTVQVRGGLVGRGFVIEIEDRGLGLSREEYEQINERLANPPEFDLADSDRLGLFVVGRLAARQHIKVSLRPSPYGGTTAIILIPGELVVDTTAPPEGDGEAKAEADRPAESLVPAAAGAAATTAAANGVNGANGAVPASLGPQAAESAGHAGGPDGARGHDAANGSVSLPEPSGPSVLSTAAGTGPGGLPRRVRQANLAPQLRDAPRLRTVPEPQQSERRRDGRNGETHRDVLSSFQAGWRRAGEERGDGS</sequence>
<dbReference type="InterPro" id="IPR036890">
    <property type="entry name" value="HATPase_C_sf"/>
</dbReference>
<name>A0A543J3C5_9ACTN</name>
<evidence type="ECO:0000256" key="2">
    <source>
        <dbReference type="ARBA" id="ARBA00012438"/>
    </source>
</evidence>
<gene>
    <name evidence="8" type="ORF">FHX40_4091</name>
</gene>
<accession>A0A543J3C5</accession>
<feature type="compositionally biased region" description="Basic and acidic residues" evidence="6">
    <location>
        <begin position="758"/>
        <end position="774"/>
    </location>
</feature>
<evidence type="ECO:0000256" key="1">
    <source>
        <dbReference type="ARBA" id="ARBA00000085"/>
    </source>
</evidence>
<dbReference type="OrthoDB" id="3845898at2"/>
<proteinExistence type="predicted"/>
<dbReference type="InterPro" id="IPR050428">
    <property type="entry name" value="TCS_sensor_his_kinase"/>
</dbReference>
<dbReference type="EC" id="2.7.13.3" evidence="2"/>
<dbReference type="Pfam" id="PF08376">
    <property type="entry name" value="NIT"/>
    <property type="match status" value="1"/>
</dbReference>
<dbReference type="SMART" id="SM00387">
    <property type="entry name" value="HATPase_c"/>
    <property type="match status" value="1"/>
</dbReference>
<evidence type="ECO:0000256" key="3">
    <source>
        <dbReference type="ARBA" id="ARBA00022553"/>
    </source>
</evidence>
<dbReference type="AlphaFoldDB" id="A0A543J3C5"/>
<dbReference type="GO" id="GO:0005886">
    <property type="term" value="C:plasma membrane"/>
    <property type="evidence" value="ECO:0007669"/>
    <property type="project" value="TreeGrafter"/>
</dbReference>
<dbReference type="SUPFAM" id="SSF55874">
    <property type="entry name" value="ATPase domain of HSP90 chaperone/DNA topoisomerase II/histidine kinase"/>
    <property type="match status" value="1"/>
</dbReference>
<evidence type="ECO:0000256" key="6">
    <source>
        <dbReference type="SAM" id="MobiDB-lite"/>
    </source>
</evidence>
<evidence type="ECO:0000256" key="5">
    <source>
        <dbReference type="ARBA" id="ARBA00022777"/>
    </source>
</evidence>
<protein>
    <recommendedName>
        <fullName evidence="2">histidine kinase</fullName>
        <ecNumber evidence="2">2.7.13.3</ecNumber>
    </recommendedName>
</protein>
<dbReference type="GO" id="GO:0004673">
    <property type="term" value="F:protein histidine kinase activity"/>
    <property type="evidence" value="ECO:0007669"/>
    <property type="project" value="UniProtKB-EC"/>
</dbReference>
<dbReference type="InterPro" id="IPR013587">
    <property type="entry name" value="Nitrate/nitrite_sensing"/>
</dbReference>
<feature type="compositionally biased region" description="Basic and acidic residues" evidence="6">
    <location>
        <begin position="784"/>
        <end position="793"/>
    </location>
</feature>